<reference evidence="2 3" key="1">
    <citation type="submission" date="2015-09" db="EMBL/GenBank/DDBJ databases">
        <authorList>
            <consortium name="Pathogen Informatics"/>
        </authorList>
    </citation>
    <scope>NUCLEOTIDE SEQUENCE [LARGE SCALE GENOMIC DNA]</scope>
    <source>
        <strain evidence="2 3">2789STDY5834846</strain>
    </source>
</reference>
<protein>
    <submittedName>
        <fullName evidence="2">Uncharacterized protein</fullName>
    </submittedName>
</protein>
<proteinExistence type="predicted"/>
<gene>
    <name evidence="2" type="ORF">ERS852461_00578</name>
</gene>
<accession>A0A174G398</accession>
<sequence>MVRLVMLVALLVANLVDAPGISWINYTTLIYDIFSAAIARFAGLTKRSQKDSAN</sequence>
<keyword evidence="1" id="KW-1133">Transmembrane helix</keyword>
<keyword evidence="1" id="KW-0812">Transmembrane</keyword>
<keyword evidence="1" id="KW-0472">Membrane</keyword>
<evidence type="ECO:0000313" key="2">
    <source>
        <dbReference type="EMBL" id="CUO57022.1"/>
    </source>
</evidence>
<evidence type="ECO:0000313" key="3">
    <source>
        <dbReference type="Proteomes" id="UP000095606"/>
    </source>
</evidence>
<dbReference type="EMBL" id="CZAE01000002">
    <property type="protein sequence ID" value="CUO57022.1"/>
    <property type="molecule type" value="Genomic_DNA"/>
</dbReference>
<dbReference type="AlphaFoldDB" id="A0A174G398"/>
<name>A0A174G398_9BACE</name>
<dbReference type="RefSeq" id="WP_172680452.1">
    <property type="nucleotide sequence ID" value="NZ_CAXKYA010000040.1"/>
</dbReference>
<feature type="transmembrane region" description="Helical" evidence="1">
    <location>
        <begin position="25"/>
        <end position="43"/>
    </location>
</feature>
<organism evidence="2 3">
    <name type="scientific">Bacteroides faecis</name>
    <dbReference type="NCBI Taxonomy" id="674529"/>
    <lineage>
        <taxon>Bacteria</taxon>
        <taxon>Pseudomonadati</taxon>
        <taxon>Bacteroidota</taxon>
        <taxon>Bacteroidia</taxon>
        <taxon>Bacteroidales</taxon>
        <taxon>Bacteroidaceae</taxon>
        <taxon>Bacteroides</taxon>
    </lineage>
</organism>
<dbReference type="Proteomes" id="UP000095606">
    <property type="component" value="Unassembled WGS sequence"/>
</dbReference>
<evidence type="ECO:0000256" key="1">
    <source>
        <dbReference type="SAM" id="Phobius"/>
    </source>
</evidence>